<comment type="similarity">
    <text evidence="1">Belongs to the class-III pyridoxal-phosphate-dependent aminotransferase family.</text>
</comment>
<reference evidence="2" key="1">
    <citation type="journal article" date="2015" name="Nature">
        <title>Complex archaea that bridge the gap between prokaryotes and eukaryotes.</title>
        <authorList>
            <person name="Spang A."/>
            <person name="Saw J.H."/>
            <person name="Jorgensen S.L."/>
            <person name="Zaremba-Niedzwiedzka K."/>
            <person name="Martijn J."/>
            <person name="Lind A.E."/>
            <person name="van Eijk R."/>
            <person name="Schleper C."/>
            <person name="Guy L."/>
            <person name="Ettema T.J."/>
        </authorList>
    </citation>
    <scope>NUCLEOTIDE SEQUENCE</scope>
</reference>
<organism evidence="2">
    <name type="scientific">marine sediment metagenome</name>
    <dbReference type="NCBI Taxonomy" id="412755"/>
    <lineage>
        <taxon>unclassified sequences</taxon>
        <taxon>metagenomes</taxon>
        <taxon>ecological metagenomes</taxon>
    </lineage>
</organism>
<dbReference type="PROSITE" id="PS00600">
    <property type="entry name" value="AA_TRANSFER_CLASS_3"/>
    <property type="match status" value="1"/>
</dbReference>
<name>A0A0F9AD77_9ZZZZ</name>
<evidence type="ECO:0008006" key="3">
    <source>
        <dbReference type="Google" id="ProtNLM"/>
    </source>
</evidence>
<dbReference type="InterPro" id="IPR015424">
    <property type="entry name" value="PyrdxlP-dep_Trfase"/>
</dbReference>
<protein>
    <recommendedName>
        <fullName evidence="3">Aminotransferase class III</fullName>
    </recommendedName>
</protein>
<dbReference type="Pfam" id="PF00202">
    <property type="entry name" value="Aminotran_3"/>
    <property type="match status" value="1"/>
</dbReference>
<dbReference type="SUPFAM" id="SSF53383">
    <property type="entry name" value="PLP-dependent transferases"/>
    <property type="match status" value="1"/>
</dbReference>
<dbReference type="InterPro" id="IPR005814">
    <property type="entry name" value="Aminotrans_3"/>
</dbReference>
<evidence type="ECO:0000256" key="1">
    <source>
        <dbReference type="ARBA" id="ARBA00008954"/>
    </source>
</evidence>
<dbReference type="EMBL" id="LAZR01043324">
    <property type="protein sequence ID" value="KKL07355.1"/>
    <property type="molecule type" value="Genomic_DNA"/>
</dbReference>
<dbReference type="GO" id="GO:0005829">
    <property type="term" value="C:cytosol"/>
    <property type="evidence" value="ECO:0007669"/>
    <property type="project" value="TreeGrafter"/>
</dbReference>
<dbReference type="GO" id="GO:0030170">
    <property type="term" value="F:pyridoxal phosphate binding"/>
    <property type="evidence" value="ECO:0007669"/>
    <property type="project" value="InterPro"/>
</dbReference>
<dbReference type="InterPro" id="IPR049704">
    <property type="entry name" value="Aminotrans_3_PPA_site"/>
</dbReference>
<dbReference type="Gene3D" id="3.40.640.10">
    <property type="entry name" value="Type I PLP-dependent aspartate aminotransferase-like (Major domain)"/>
    <property type="match status" value="1"/>
</dbReference>
<feature type="non-terminal residue" evidence="2">
    <location>
        <position position="205"/>
    </location>
</feature>
<dbReference type="PANTHER" id="PTHR43094">
    <property type="entry name" value="AMINOTRANSFERASE"/>
    <property type="match status" value="1"/>
</dbReference>
<dbReference type="GO" id="GO:0008483">
    <property type="term" value="F:transaminase activity"/>
    <property type="evidence" value="ECO:0007669"/>
    <property type="project" value="InterPro"/>
</dbReference>
<gene>
    <name evidence="2" type="ORF">LCGC14_2586860</name>
</gene>
<sequence length="205" mass="22384">MLRIPDGKSVFLSSGSEAVDLSISISKHITGRNRICIIDGSYLSAYGHGKDSLKDKTANKIPAENFEKLSSLNFEKIAAFVFEPGTAWRLIQFSSAGFVSAIVKKAKSAGSLIIVDEVTTGMCRTGKWFGFEHYSMNPDIVVCGKGLGNGYPVSSVSLSKKITKAFEEMPFRYAQSHQNDPFACAVALQVIKEMDRKGLVTKTEE</sequence>
<evidence type="ECO:0000313" key="2">
    <source>
        <dbReference type="EMBL" id="KKL07355.1"/>
    </source>
</evidence>
<proteinExistence type="inferred from homology"/>
<dbReference type="InterPro" id="IPR015421">
    <property type="entry name" value="PyrdxlP-dep_Trfase_major"/>
</dbReference>
<comment type="caution">
    <text evidence="2">The sequence shown here is derived from an EMBL/GenBank/DDBJ whole genome shotgun (WGS) entry which is preliminary data.</text>
</comment>
<dbReference type="AlphaFoldDB" id="A0A0F9AD77"/>
<dbReference type="PANTHER" id="PTHR43094:SF1">
    <property type="entry name" value="AMINOTRANSFERASE CLASS-III"/>
    <property type="match status" value="1"/>
</dbReference>
<accession>A0A0F9AD77</accession>